<reference evidence="2 3" key="1">
    <citation type="submission" date="2020-02" db="EMBL/GenBank/DDBJ databases">
        <title>Genome sequence of strain CCNWXJ40-4.</title>
        <authorList>
            <person name="Gao J."/>
            <person name="Sun J."/>
        </authorList>
    </citation>
    <scope>NUCLEOTIDE SEQUENCE [LARGE SCALE GENOMIC DNA]</scope>
    <source>
        <strain evidence="2 3">CCNWXJ 40-4</strain>
    </source>
</reference>
<sequence length="170" mass="17260">MMMPVPSISASLTDSLPGVGSPSFGEQAQFERALAQAAASMKNDTASGPATSAPVPPQLDVQRATAQSSPLGDRVLQTISSMYRDNAVTSAALDHQVGLAKDGLPGPAQKLPVEGGAAGAQMSGVPQAGHDFESMIADLRDLYNGATQVALISKGVSGITSSVNKLLKEG</sequence>
<evidence type="ECO:0000256" key="1">
    <source>
        <dbReference type="SAM" id="MobiDB-lite"/>
    </source>
</evidence>
<evidence type="ECO:0000313" key="3">
    <source>
        <dbReference type="Proteomes" id="UP001642900"/>
    </source>
</evidence>
<feature type="region of interest" description="Disordered" evidence="1">
    <location>
        <begin position="1"/>
        <end position="57"/>
    </location>
</feature>
<dbReference type="EMBL" id="JAAKZF010000047">
    <property type="protein sequence ID" value="NGO54261.1"/>
    <property type="molecule type" value="Genomic_DNA"/>
</dbReference>
<dbReference type="AlphaFoldDB" id="A0A6G4WHM5"/>
<accession>A0A6G4WHM5</accession>
<comment type="caution">
    <text evidence="2">The sequence shown here is derived from an EMBL/GenBank/DDBJ whole genome shotgun (WGS) entry which is preliminary data.</text>
</comment>
<dbReference type="RefSeq" id="WP_165032407.1">
    <property type="nucleotide sequence ID" value="NZ_JAAKZF010000047.1"/>
</dbReference>
<proteinExistence type="predicted"/>
<feature type="compositionally biased region" description="Low complexity" evidence="1">
    <location>
        <begin position="27"/>
        <end position="39"/>
    </location>
</feature>
<organism evidence="2 3">
    <name type="scientific">Allomesorhizobium camelthorni</name>
    <dbReference type="NCBI Taxonomy" id="475069"/>
    <lineage>
        <taxon>Bacteria</taxon>
        <taxon>Pseudomonadati</taxon>
        <taxon>Pseudomonadota</taxon>
        <taxon>Alphaproteobacteria</taxon>
        <taxon>Hyphomicrobiales</taxon>
        <taxon>Phyllobacteriaceae</taxon>
        <taxon>Allomesorhizobium</taxon>
    </lineage>
</organism>
<dbReference type="InterPro" id="IPR016775">
    <property type="entry name" value="Nodulation_NolB"/>
</dbReference>
<gene>
    <name evidence="2" type="ORF">G6N73_24510</name>
</gene>
<dbReference type="Proteomes" id="UP001642900">
    <property type="component" value="Unassembled WGS sequence"/>
</dbReference>
<keyword evidence="3" id="KW-1185">Reference proteome</keyword>
<evidence type="ECO:0000313" key="2">
    <source>
        <dbReference type="EMBL" id="NGO54261.1"/>
    </source>
</evidence>
<name>A0A6G4WHM5_9HYPH</name>
<dbReference type="Pfam" id="PF17398">
    <property type="entry name" value="NolB"/>
    <property type="match status" value="1"/>
</dbReference>
<protein>
    <submittedName>
        <fullName evidence="2">Nodulation protein NolB</fullName>
    </submittedName>
</protein>